<dbReference type="CDD" id="cd14066">
    <property type="entry name" value="STKc_IRAK"/>
    <property type="match status" value="1"/>
</dbReference>
<dbReference type="Pfam" id="PF00069">
    <property type="entry name" value="Pkinase"/>
    <property type="match status" value="1"/>
</dbReference>
<comment type="caution">
    <text evidence="16">The sequence shown here is derived from an EMBL/GenBank/DDBJ whole genome shotgun (WGS) entry which is preliminary data.</text>
</comment>
<dbReference type="GO" id="GO:0004674">
    <property type="term" value="F:protein serine/threonine kinase activity"/>
    <property type="evidence" value="ECO:0007669"/>
    <property type="project" value="UniProtKB-KW"/>
</dbReference>
<keyword evidence="17" id="KW-1185">Reference proteome</keyword>
<evidence type="ECO:0000259" key="15">
    <source>
        <dbReference type="PROSITE" id="PS50011"/>
    </source>
</evidence>
<dbReference type="SUPFAM" id="SSF56112">
    <property type="entry name" value="Protein kinase-like (PK-like)"/>
    <property type="match status" value="1"/>
</dbReference>
<feature type="binding site" evidence="12">
    <location>
        <position position="579"/>
    </location>
    <ligand>
        <name>ATP</name>
        <dbReference type="ChEBI" id="CHEBI:30616"/>
    </ligand>
</feature>
<keyword evidence="10 13" id="KW-0472">Membrane</keyword>
<dbReference type="SMART" id="SM00220">
    <property type="entry name" value="S_TKc"/>
    <property type="match status" value="1"/>
</dbReference>
<evidence type="ECO:0000256" key="7">
    <source>
        <dbReference type="ARBA" id="ARBA00022777"/>
    </source>
</evidence>
<dbReference type="InterPro" id="IPR025287">
    <property type="entry name" value="WAK_GUB"/>
</dbReference>
<dbReference type="AlphaFoldDB" id="A0A4S4DAM9"/>
<proteinExistence type="predicted"/>
<dbReference type="EMBL" id="SDRB02011907">
    <property type="protein sequence ID" value="THF99609.1"/>
    <property type="molecule type" value="Genomic_DNA"/>
</dbReference>
<dbReference type="Proteomes" id="UP000306102">
    <property type="component" value="Unassembled WGS sequence"/>
</dbReference>
<evidence type="ECO:0000256" key="14">
    <source>
        <dbReference type="SAM" id="SignalP"/>
    </source>
</evidence>
<dbReference type="PROSITE" id="PS00108">
    <property type="entry name" value="PROTEIN_KINASE_ST"/>
    <property type="match status" value="1"/>
</dbReference>
<evidence type="ECO:0000313" key="17">
    <source>
        <dbReference type="Proteomes" id="UP000306102"/>
    </source>
</evidence>
<keyword evidence="7" id="KW-0418">Kinase</keyword>
<keyword evidence="6 12" id="KW-0547">Nucleotide-binding</keyword>
<dbReference type="Gene3D" id="1.10.510.10">
    <property type="entry name" value="Transferase(Phosphotransferase) domain 1"/>
    <property type="match status" value="1"/>
</dbReference>
<evidence type="ECO:0000256" key="9">
    <source>
        <dbReference type="ARBA" id="ARBA00022989"/>
    </source>
</evidence>
<dbReference type="GO" id="GO:0030247">
    <property type="term" value="F:polysaccharide binding"/>
    <property type="evidence" value="ECO:0007669"/>
    <property type="project" value="InterPro"/>
</dbReference>
<keyword evidence="4 13" id="KW-0812">Transmembrane</keyword>
<keyword evidence="9 13" id="KW-1133">Transmembrane helix</keyword>
<dbReference type="InterPro" id="IPR000719">
    <property type="entry name" value="Prot_kinase_dom"/>
</dbReference>
<dbReference type="Gene3D" id="3.30.200.20">
    <property type="entry name" value="Phosphorylase Kinase, domain 1"/>
    <property type="match status" value="1"/>
</dbReference>
<evidence type="ECO:0000256" key="11">
    <source>
        <dbReference type="ARBA" id="ARBA00023180"/>
    </source>
</evidence>
<feature type="domain" description="Protein kinase" evidence="15">
    <location>
        <begin position="551"/>
        <end position="836"/>
    </location>
</feature>
<name>A0A4S4DAM9_CAMSN</name>
<dbReference type="InterPro" id="IPR011009">
    <property type="entry name" value="Kinase-like_dom_sf"/>
</dbReference>
<feature type="chain" id="PRO_5020573619" description="Protein kinase domain-containing protein" evidence="14">
    <location>
        <begin position="23"/>
        <end position="873"/>
    </location>
</feature>
<gene>
    <name evidence="16" type="ORF">TEA_004054</name>
</gene>
<dbReference type="PROSITE" id="PS00107">
    <property type="entry name" value="PROTEIN_KINASE_ATP"/>
    <property type="match status" value="1"/>
</dbReference>
<dbReference type="PROSITE" id="PS50011">
    <property type="entry name" value="PROTEIN_KINASE_DOM"/>
    <property type="match status" value="1"/>
</dbReference>
<dbReference type="FunFam" id="1.10.510.10:FF:000590">
    <property type="entry name" value="PR5-like receptor kinase"/>
    <property type="match status" value="1"/>
</dbReference>
<organism evidence="16 17">
    <name type="scientific">Camellia sinensis var. sinensis</name>
    <name type="common">China tea</name>
    <dbReference type="NCBI Taxonomy" id="542762"/>
    <lineage>
        <taxon>Eukaryota</taxon>
        <taxon>Viridiplantae</taxon>
        <taxon>Streptophyta</taxon>
        <taxon>Embryophyta</taxon>
        <taxon>Tracheophyta</taxon>
        <taxon>Spermatophyta</taxon>
        <taxon>Magnoliopsida</taxon>
        <taxon>eudicotyledons</taxon>
        <taxon>Gunneridae</taxon>
        <taxon>Pentapetalae</taxon>
        <taxon>asterids</taxon>
        <taxon>Ericales</taxon>
        <taxon>Theaceae</taxon>
        <taxon>Camellia</taxon>
    </lineage>
</organism>
<feature type="signal peptide" evidence="14">
    <location>
        <begin position="1"/>
        <end position="22"/>
    </location>
</feature>
<dbReference type="InterPro" id="IPR045874">
    <property type="entry name" value="LRK10/LRL21-25-like"/>
</dbReference>
<keyword evidence="2" id="KW-0723">Serine/threonine-protein kinase</keyword>
<feature type="transmembrane region" description="Helical" evidence="13">
    <location>
        <begin position="489"/>
        <end position="512"/>
    </location>
</feature>
<evidence type="ECO:0000256" key="12">
    <source>
        <dbReference type="PROSITE-ProRule" id="PRU10141"/>
    </source>
</evidence>
<keyword evidence="11" id="KW-0325">Glycoprotein</keyword>
<keyword evidence="8 12" id="KW-0067">ATP-binding</keyword>
<evidence type="ECO:0000256" key="8">
    <source>
        <dbReference type="ARBA" id="ARBA00022840"/>
    </source>
</evidence>
<dbReference type="InterPro" id="IPR017441">
    <property type="entry name" value="Protein_kinase_ATP_BS"/>
</dbReference>
<evidence type="ECO:0000256" key="1">
    <source>
        <dbReference type="ARBA" id="ARBA00004479"/>
    </source>
</evidence>
<evidence type="ECO:0000256" key="10">
    <source>
        <dbReference type="ARBA" id="ARBA00023136"/>
    </source>
</evidence>
<dbReference type="InterPro" id="IPR008271">
    <property type="entry name" value="Ser/Thr_kinase_AS"/>
</dbReference>
<dbReference type="STRING" id="542762.A0A4S4DAM9"/>
<protein>
    <recommendedName>
        <fullName evidence="15">Protein kinase domain-containing protein</fullName>
    </recommendedName>
</protein>
<evidence type="ECO:0000313" key="16">
    <source>
        <dbReference type="EMBL" id="THF99609.1"/>
    </source>
</evidence>
<evidence type="ECO:0000256" key="6">
    <source>
        <dbReference type="ARBA" id="ARBA00022741"/>
    </source>
</evidence>
<accession>A0A4S4DAM9</accession>
<evidence type="ECO:0000256" key="2">
    <source>
        <dbReference type="ARBA" id="ARBA00022527"/>
    </source>
</evidence>
<evidence type="ECO:0000256" key="4">
    <source>
        <dbReference type="ARBA" id="ARBA00022692"/>
    </source>
</evidence>
<evidence type="ECO:0000256" key="13">
    <source>
        <dbReference type="SAM" id="Phobius"/>
    </source>
</evidence>
<dbReference type="GO" id="GO:0005524">
    <property type="term" value="F:ATP binding"/>
    <property type="evidence" value="ECO:0007669"/>
    <property type="project" value="UniProtKB-UniRule"/>
</dbReference>
<comment type="subcellular location">
    <subcellularLocation>
        <location evidence="1">Membrane</location>
        <topology evidence="1">Single-pass type I membrane protein</topology>
    </subcellularLocation>
</comment>
<keyword evidence="3" id="KW-0808">Transferase</keyword>
<dbReference type="FunFam" id="3.30.200.20:FF:000178">
    <property type="entry name" value="serine/threonine-protein kinase PBS1-like"/>
    <property type="match status" value="1"/>
</dbReference>
<dbReference type="Pfam" id="PF13947">
    <property type="entry name" value="GUB_WAK_bind"/>
    <property type="match status" value="1"/>
</dbReference>
<keyword evidence="5 14" id="KW-0732">Signal</keyword>
<evidence type="ECO:0000256" key="3">
    <source>
        <dbReference type="ARBA" id="ARBA00022679"/>
    </source>
</evidence>
<dbReference type="GO" id="GO:0016020">
    <property type="term" value="C:membrane"/>
    <property type="evidence" value="ECO:0007669"/>
    <property type="project" value="UniProtKB-SubCell"/>
</dbReference>
<evidence type="ECO:0000256" key="5">
    <source>
        <dbReference type="ARBA" id="ARBA00022729"/>
    </source>
</evidence>
<reference evidence="16 17" key="1">
    <citation type="journal article" date="2018" name="Proc. Natl. Acad. Sci. U.S.A.">
        <title>Draft genome sequence of Camellia sinensis var. sinensis provides insights into the evolution of the tea genome and tea quality.</title>
        <authorList>
            <person name="Wei C."/>
            <person name="Yang H."/>
            <person name="Wang S."/>
            <person name="Zhao J."/>
            <person name="Liu C."/>
            <person name="Gao L."/>
            <person name="Xia E."/>
            <person name="Lu Y."/>
            <person name="Tai Y."/>
            <person name="She G."/>
            <person name="Sun J."/>
            <person name="Cao H."/>
            <person name="Tong W."/>
            <person name="Gao Q."/>
            <person name="Li Y."/>
            <person name="Deng W."/>
            <person name="Jiang X."/>
            <person name="Wang W."/>
            <person name="Chen Q."/>
            <person name="Zhang S."/>
            <person name="Li H."/>
            <person name="Wu J."/>
            <person name="Wang P."/>
            <person name="Li P."/>
            <person name="Shi C."/>
            <person name="Zheng F."/>
            <person name="Jian J."/>
            <person name="Huang B."/>
            <person name="Shan D."/>
            <person name="Shi M."/>
            <person name="Fang C."/>
            <person name="Yue Y."/>
            <person name="Li F."/>
            <person name="Li D."/>
            <person name="Wei S."/>
            <person name="Han B."/>
            <person name="Jiang C."/>
            <person name="Yin Y."/>
            <person name="Xia T."/>
            <person name="Zhang Z."/>
            <person name="Bennetzen J.L."/>
            <person name="Zhao S."/>
            <person name="Wan X."/>
        </authorList>
    </citation>
    <scope>NUCLEOTIDE SEQUENCE [LARGE SCALE GENOMIC DNA]</scope>
    <source>
        <strain evidence="17">cv. Shuchazao</strain>
        <tissue evidence="16">Leaf</tissue>
    </source>
</reference>
<sequence>MFRGRLLFAAGYISLLVHVLFCVNCCNSSSCGDIHNISFPFRLKSDPVDNCGYKYAELECENNRTVLYLYSRKYYVQAINYETDDSGSISLVDVGIQRNNCSSLPLPLPLDSFNPSNFTKTVGPIYYSVDYIGSCVALVSCEKPVKSRLYIDTTSNISTAFCENKGGGGGGGVRGSSSSKKHSYVLVPSDYALDWSDVANLCSVDMLFPIRLFQLPDGRLRNMTSLLEVHNALADGFDLYWYVNNYEYCRLQAHCSFNHTQNYTAAVCHGLRSRGRLLFAAGYISLLVHVLFCAINYYETGFGTISLVDVGIQRNNCSSLPVPLPVPLRSFNSINFTNTVYLYYSENLERVALVSCEKPVKSRLYIDTTSNISTAFCENRGGGGGGGVRGSSSSKKHSYVLVPSDYALDWSDVANLCSVDMLFPIRLFQLPDGRLRNMTSLLEVHNALADGFDLDWDVNTNEYCRLQAHCSSNHTQNYTAAVCHGLRGFSAFLGGILLTRILFVLFAFAFLIRKFKRRHLSMFDNIEGYLRSQNHLMPISYSYLDIKKMTKGFKDKLGEGGYGSVYKGKLRSGHLVAIKVLGKPKANGQEFINEVATIGRIHHVNVVQLIGYCAERSKRALIYDFMPNGSLEKYIFSQEGYLPLSCKQMYEISLGVARGIEYLHRGCDMQILHFDIKPHNILLDEDFTPKVSDFGLAKLYSTDDSIVTLTAARGTMGYMAPELFYKNIGGVSYKADIYSFGMLLMEMTGRRRNLNVFADHTSQIYFPSWIYDQFKEGRDIEMGETNEEEGVMVKKMIIVALWCIQMKPSDRPSMNKVVEMLEGNVEQLQMPPKPFLCPQEMPTEDHKIDTNPTDLPVPSGECINSITLNVSEP</sequence>
<dbReference type="PANTHER" id="PTHR27009">
    <property type="entry name" value="RUST RESISTANCE KINASE LR10-RELATED"/>
    <property type="match status" value="1"/>
</dbReference>